<proteinExistence type="inferred from homology"/>
<dbReference type="InterPro" id="IPR052345">
    <property type="entry name" value="Rad_response_metalloprotease"/>
</dbReference>
<dbReference type="RefSeq" id="WP_184081422.1">
    <property type="nucleotide sequence ID" value="NZ_JACIJP010000005.1"/>
</dbReference>
<dbReference type="PANTHER" id="PTHR43236:SF1">
    <property type="entry name" value="BLL7220 PROTEIN"/>
    <property type="match status" value="1"/>
</dbReference>
<dbReference type="PANTHER" id="PTHR43236">
    <property type="entry name" value="ANTITOXIN HIGA1"/>
    <property type="match status" value="1"/>
</dbReference>
<dbReference type="SUPFAM" id="SSF47413">
    <property type="entry name" value="lambda repressor-like DNA-binding domains"/>
    <property type="match status" value="1"/>
</dbReference>
<dbReference type="Proteomes" id="UP000552700">
    <property type="component" value="Unassembled WGS sequence"/>
</dbReference>
<dbReference type="SMART" id="SM00530">
    <property type="entry name" value="HTH_XRE"/>
    <property type="match status" value="1"/>
</dbReference>
<comment type="similarity">
    <text evidence="1">Belongs to the short-chain fatty acyl-CoA assimilation regulator (ScfR) family.</text>
</comment>
<organism evidence="3 4">
    <name type="scientific">Sphingobium subterraneum</name>
    <dbReference type="NCBI Taxonomy" id="627688"/>
    <lineage>
        <taxon>Bacteria</taxon>
        <taxon>Pseudomonadati</taxon>
        <taxon>Pseudomonadota</taxon>
        <taxon>Alphaproteobacteria</taxon>
        <taxon>Sphingomonadales</taxon>
        <taxon>Sphingomonadaceae</taxon>
        <taxon>Sphingobium</taxon>
    </lineage>
</organism>
<protein>
    <submittedName>
        <fullName evidence="3">Zn-dependent peptidase ImmA (M78 family)/DNA-binding XRE family transcriptional regulator</fullName>
    </submittedName>
</protein>
<dbReference type="CDD" id="cd00093">
    <property type="entry name" value="HTH_XRE"/>
    <property type="match status" value="1"/>
</dbReference>
<comment type="caution">
    <text evidence="3">The sequence shown here is derived from an EMBL/GenBank/DDBJ whole genome shotgun (WGS) entry which is preliminary data.</text>
</comment>
<keyword evidence="3" id="KW-0238">DNA-binding</keyword>
<keyword evidence="4" id="KW-1185">Reference proteome</keyword>
<dbReference type="Gene3D" id="1.10.260.40">
    <property type="entry name" value="lambda repressor-like DNA-binding domains"/>
    <property type="match status" value="1"/>
</dbReference>
<dbReference type="InterPro" id="IPR001387">
    <property type="entry name" value="Cro/C1-type_HTH"/>
</dbReference>
<dbReference type="InterPro" id="IPR010982">
    <property type="entry name" value="Lambda_DNA-bd_dom_sf"/>
</dbReference>
<dbReference type="Gene3D" id="1.10.10.2910">
    <property type="match status" value="1"/>
</dbReference>
<dbReference type="GO" id="GO:0003677">
    <property type="term" value="F:DNA binding"/>
    <property type="evidence" value="ECO:0007669"/>
    <property type="project" value="UniProtKB-KW"/>
</dbReference>
<sequence length="360" mass="40330">MPKDFNSQRLRLARSRREMSSQALAAAAGISPVTLSRLENRNNQPEEETVEALAKALNYPIEFFYGDDLDEVDKEDASFRSLKAMTAKQRSRALAAASLAFLVSDKIEEDFGLPEVDLPNLSHEPTPESAAATLRAHWGLGDRPVGNMIDLLEAKGVRVYSLTEKTKCVDAFSTWRSGIPYVFLNTLKSSEHSRFDAAHELGHLCMHQHGGSKHKSAEPEANAFAGSFLMPPSDVRSRITRVSSLAEIQKYKKRWGVSLSALTFQLSKLKMITEWQARSYFIQMNKEGSRTSEPDPMPFETSKIWKTVFKEYWNDRITRADVAKSINIPEDEFHDLVFGLAAEAFGSEIGASKPTLRLVI</sequence>
<feature type="domain" description="HTH cro/C1-type" evidence="2">
    <location>
        <begin position="10"/>
        <end position="64"/>
    </location>
</feature>
<dbReference type="Pfam" id="PF01381">
    <property type="entry name" value="HTH_3"/>
    <property type="match status" value="1"/>
</dbReference>
<dbReference type="AlphaFoldDB" id="A0A841J2T4"/>
<dbReference type="EMBL" id="JACIJP010000005">
    <property type="protein sequence ID" value="MBB6125127.1"/>
    <property type="molecule type" value="Genomic_DNA"/>
</dbReference>
<name>A0A841J2T4_9SPHN</name>
<evidence type="ECO:0000313" key="4">
    <source>
        <dbReference type="Proteomes" id="UP000552700"/>
    </source>
</evidence>
<evidence type="ECO:0000313" key="3">
    <source>
        <dbReference type="EMBL" id="MBB6125127.1"/>
    </source>
</evidence>
<accession>A0A841J2T4</accession>
<gene>
    <name evidence="3" type="ORF">FHS92_002884</name>
</gene>
<dbReference type="PROSITE" id="PS50943">
    <property type="entry name" value="HTH_CROC1"/>
    <property type="match status" value="1"/>
</dbReference>
<dbReference type="Pfam" id="PF06114">
    <property type="entry name" value="Peptidase_M78"/>
    <property type="match status" value="1"/>
</dbReference>
<evidence type="ECO:0000256" key="1">
    <source>
        <dbReference type="ARBA" id="ARBA00007227"/>
    </source>
</evidence>
<evidence type="ECO:0000259" key="2">
    <source>
        <dbReference type="PROSITE" id="PS50943"/>
    </source>
</evidence>
<reference evidence="3 4" key="1">
    <citation type="submission" date="2020-08" db="EMBL/GenBank/DDBJ databases">
        <title>Genomic Encyclopedia of Type Strains, Phase IV (KMG-IV): sequencing the most valuable type-strain genomes for metagenomic binning, comparative biology and taxonomic classification.</title>
        <authorList>
            <person name="Goeker M."/>
        </authorList>
    </citation>
    <scope>NUCLEOTIDE SEQUENCE [LARGE SCALE GENOMIC DNA]</scope>
    <source>
        <strain evidence="3 4">DSM 102255</strain>
    </source>
</reference>
<dbReference type="InterPro" id="IPR010359">
    <property type="entry name" value="IrrE_HExxH"/>
</dbReference>